<dbReference type="EMBL" id="CP063212">
    <property type="protein sequence ID" value="QOR48002.1"/>
    <property type="molecule type" value="Genomic_DNA"/>
</dbReference>
<sequence length="237" mass="24903">MAPMVKPYFEQLAHQRNETLIRIHDAAENIMATGEPLTAGAVANAVGIKRNSLYRYIDSIDSLRAAVLARHFPAWIEAVHDAVAQVRPVHGERTASGERTGTGEPGKASELGEPGGSAESAEQRRARAIDAACVFVEANLSQAALSGHGWLVSQAVGLRREEVEGGSGGHAAMDALLLELVQDACAGGEAPDPEHAKITATIIRGVMSTGFALLDAGRDVGVVIAHCTDATRSILTR</sequence>
<protein>
    <recommendedName>
        <fullName evidence="4">HTH tetR-type domain-containing protein</fullName>
    </recommendedName>
</protein>
<dbReference type="Proteomes" id="UP000594961">
    <property type="component" value="Chromosome"/>
</dbReference>
<dbReference type="SUPFAM" id="SSF46689">
    <property type="entry name" value="Homeodomain-like"/>
    <property type="match status" value="1"/>
</dbReference>
<dbReference type="RefSeq" id="WP_197553900.1">
    <property type="nucleotide sequence ID" value="NZ_CP063212.1"/>
</dbReference>
<proteinExistence type="predicted"/>
<reference evidence="2 3" key="1">
    <citation type="submission" date="2020-10" db="EMBL/GenBank/DDBJ databases">
        <title>Trueperella pecoris sp. nov. isolated from bovine and porcine specimens.</title>
        <authorList>
            <person name="Schoenecker L."/>
            <person name="Schnydrig P."/>
            <person name="Brodard I."/>
            <person name="Thomann A."/>
            <person name="Hemphill A."/>
            <person name="Rodriguez-Campos S."/>
            <person name="Perreten V."/>
            <person name="Jores J."/>
            <person name="Kittl S."/>
        </authorList>
    </citation>
    <scope>NUCLEOTIDE SEQUENCE [LARGE SCALE GENOMIC DNA]</scope>
    <source>
        <strain evidence="2 3">19OD0592</strain>
    </source>
</reference>
<dbReference type="Gene3D" id="1.10.357.10">
    <property type="entry name" value="Tetracycline Repressor, domain 2"/>
    <property type="match status" value="1"/>
</dbReference>
<evidence type="ECO:0000313" key="3">
    <source>
        <dbReference type="Proteomes" id="UP000594961"/>
    </source>
</evidence>
<dbReference type="InterPro" id="IPR009057">
    <property type="entry name" value="Homeodomain-like_sf"/>
</dbReference>
<evidence type="ECO:0000313" key="2">
    <source>
        <dbReference type="EMBL" id="QOR48002.1"/>
    </source>
</evidence>
<gene>
    <name evidence="2" type="ORF">INS90_01475</name>
</gene>
<evidence type="ECO:0000256" key="1">
    <source>
        <dbReference type="SAM" id="MobiDB-lite"/>
    </source>
</evidence>
<evidence type="ECO:0008006" key="4">
    <source>
        <dbReference type="Google" id="ProtNLM"/>
    </source>
</evidence>
<accession>A0A7M1R0Z0</accession>
<organism evidence="2 3">
    <name type="scientific">Trueperella pecoris</name>
    <dbReference type="NCBI Taxonomy" id="2733571"/>
    <lineage>
        <taxon>Bacteria</taxon>
        <taxon>Bacillati</taxon>
        <taxon>Actinomycetota</taxon>
        <taxon>Actinomycetes</taxon>
        <taxon>Actinomycetales</taxon>
        <taxon>Actinomycetaceae</taxon>
        <taxon>Trueperella</taxon>
    </lineage>
</organism>
<name>A0A7M1R0Z0_9ACTO</name>
<dbReference type="AlphaFoldDB" id="A0A7M1R0Z0"/>
<feature type="region of interest" description="Disordered" evidence="1">
    <location>
        <begin position="91"/>
        <end position="123"/>
    </location>
</feature>